<sequence>MELEPELSELLTIQSNGDKQTEQFFASGCVAPSSALQSSSLSTISLGNPLTVQDSVDKYREIEKTIIKIPQFAREGEFLEFLAQSLKEASWKDSLSDKAARYEIIVENQRGSTLFGVPMYSKQSMFYGADPPTFQALNGCGLGNMGIYPLPGRDWRWSWDSWHVMMISDVDEDGWVYSNIRFGSKYWKGTRGFGRMVRRRVWVRMAERVTVEHDNDSDSELASTLIVNGGAETSRDVSSPKDLPERSSNLPLVKLSVPVALPDPELELKSFCKSLSKEVLDRLKSQRILEFFLNADTSLLAYLTNDFDKKHPAKHIGTSSYLRIITNSTWIDRLIMSLRFHESRTIFLRRLSALIDDPPLQISPEKRTLLEQICKDGYICIGM</sequence>
<dbReference type="GeneID" id="62193484"/>
<dbReference type="OrthoDB" id="72441at2759"/>
<dbReference type="Proteomes" id="UP000662931">
    <property type="component" value="Chromosome 1"/>
</dbReference>
<dbReference type="KEGG" id="bnn:FOA43_000083"/>
<organism evidence="1 2">
    <name type="scientific">Eeniella nana</name>
    <name type="common">Yeast</name>
    <name type="synonym">Brettanomyces nanus</name>
    <dbReference type="NCBI Taxonomy" id="13502"/>
    <lineage>
        <taxon>Eukaryota</taxon>
        <taxon>Fungi</taxon>
        <taxon>Dikarya</taxon>
        <taxon>Ascomycota</taxon>
        <taxon>Saccharomycotina</taxon>
        <taxon>Pichiomycetes</taxon>
        <taxon>Pichiales</taxon>
        <taxon>Pichiaceae</taxon>
        <taxon>Brettanomyces</taxon>
    </lineage>
</organism>
<dbReference type="RefSeq" id="XP_038776346.1">
    <property type="nucleotide sequence ID" value="XM_038920418.1"/>
</dbReference>
<gene>
    <name evidence="1" type="ORF">FOA43_000083</name>
</gene>
<reference evidence="1" key="1">
    <citation type="submission" date="2020-10" db="EMBL/GenBank/DDBJ databases">
        <authorList>
            <person name="Roach M.J.R."/>
        </authorList>
    </citation>
    <scope>NUCLEOTIDE SEQUENCE</scope>
    <source>
        <strain evidence="1">CBS 1945</strain>
    </source>
</reference>
<dbReference type="AlphaFoldDB" id="A0A875RVC2"/>
<evidence type="ECO:0000313" key="2">
    <source>
        <dbReference type="Proteomes" id="UP000662931"/>
    </source>
</evidence>
<evidence type="ECO:0000313" key="1">
    <source>
        <dbReference type="EMBL" id="QPG72781.1"/>
    </source>
</evidence>
<name>A0A875RVC2_EENNA</name>
<keyword evidence="2" id="KW-1185">Reference proteome</keyword>
<protein>
    <recommendedName>
        <fullName evidence="3">Peroxin/Ferlin domain-containing protein</fullName>
    </recommendedName>
</protein>
<evidence type="ECO:0008006" key="3">
    <source>
        <dbReference type="Google" id="ProtNLM"/>
    </source>
</evidence>
<proteinExistence type="predicted"/>
<accession>A0A875RVC2</accession>
<dbReference type="EMBL" id="CP064812">
    <property type="protein sequence ID" value="QPG72781.1"/>
    <property type="molecule type" value="Genomic_DNA"/>
</dbReference>